<evidence type="ECO:0000256" key="5">
    <source>
        <dbReference type="ARBA" id="ARBA00022989"/>
    </source>
</evidence>
<dbReference type="Pfam" id="PF05977">
    <property type="entry name" value="MFS_3"/>
    <property type="match status" value="1"/>
</dbReference>
<gene>
    <name evidence="9" type="ORF">DFP94_104263</name>
</gene>
<dbReference type="SUPFAM" id="SSF103473">
    <property type="entry name" value="MFS general substrate transporter"/>
    <property type="match status" value="1"/>
</dbReference>
<evidence type="ECO:0000313" key="10">
    <source>
        <dbReference type="Proteomes" id="UP000253090"/>
    </source>
</evidence>
<keyword evidence="10" id="KW-1185">Reference proteome</keyword>
<feature type="transmembrane region" description="Helical" evidence="7">
    <location>
        <begin position="39"/>
        <end position="59"/>
    </location>
</feature>
<feature type="transmembrane region" description="Helical" evidence="7">
    <location>
        <begin position="134"/>
        <end position="159"/>
    </location>
</feature>
<sequence length="428" mass="44657">MKRRSYYGLLATIAMSGFGDTFGLLAMEWLAYELTGSKLVMGALALCSGIPELALRLLGSPLADRLPRGKFMAGLATVRLIAIVLPFAAGLAGQLQLWHLFLAAGLSGSCAAMFMPTAIAAVPEVADKGKLVRAFAVIDGCRNAAVLLGPALAGAVIAASGALPALGINAVCYAAAIVTLLYLPKMKPRTHDFAPISITAYVREITEGFSFYKQVPAMLAIMGTVSISNMCSIAIWTMMVPYVREVLHRDAAAMGTLTTASAFGTLCGLAIISLLGEIKQRRTVMLCSLASIGLFHTIQGLAQSYPVALACFFAAGAAVAFFGSHSSSLHGKLVPEHLQGRVNSIRFLIGGALQPVGAFVGGAIAQQYGVGTLILGASLLPLISSCAAALFIPGLKALNGDLSDLEAKIQFQARPHVAMNQNQISTDN</sequence>
<dbReference type="PANTHER" id="PTHR23513">
    <property type="entry name" value="INTEGRAL MEMBRANE EFFLUX PROTEIN-RELATED"/>
    <property type="match status" value="1"/>
</dbReference>
<feature type="transmembrane region" description="Helical" evidence="7">
    <location>
        <begin position="370"/>
        <end position="392"/>
    </location>
</feature>
<evidence type="ECO:0000256" key="6">
    <source>
        <dbReference type="ARBA" id="ARBA00023136"/>
    </source>
</evidence>
<dbReference type="PANTHER" id="PTHR23513:SF6">
    <property type="entry name" value="MAJOR FACILITATOR SUPERFAMILY ASSOCIATED DOMAIN-CONTAINING PROTEIN"/>
    <property type="match status" value="1"/>
</dbReference>
<keyword evidence="5 7" id="KW-1133">Transmembrane helix</keyword>
<dbReference type="RefSeq" id="WP_114497051.1">
    <property type="nucleotide sequence ID" value="NZ_QPJW01000004.1"/>
</dbReference>
<evidence type="ECO:0000313" key="9">
    <source>
        <dbReference type="EMBL" id="RCX19808.1"/>
    </source>
</evidence>
<feature type="transmembrane region" description="Helical" evidence="7">
    <location>
        <begin position="7"/>
        <end position="27"/>
    </location>
</feature>
<dbReference type="PROSITE" id="PS50850">
    <property type="entry name" value="MFS"/>
    <property type="match status" value="1"/>
</dbReference>
<dbReference type="GO" id="GO:0022857">
    <property type="term" value="F:transmembrane transporter activity"/>
    <property type="evidence" value="ECO:0007669"/>
    <property type="project" value="InterPro"/>
</dbReference>
<accession>A0A369BGT4</accession>
<keyword evidence="6 7" id="KW-0472">Membrane</keyword>
<evidence type="ECO:0000256" key="3">
    <source>
        <dbReference type="ARBA" id="ARBA00022475"/>
    </source>
</evidence>
<keyword evidence="3" id="KW-1003">Cell membrane</keyword>
<keyword evidence="4 7" id="KW-0812">Transmembrane</keyword>
<dbReference type="OrthoDB" id="7055052at2"/>
<organism evidence="9 10">
    <name type="scientific">Fontibacillus phaseoli</name>
    <dbReference type="NCBI Taxonomy" id="1416533"/>
    <lineage>
        <taxon>Bacteria</taxon>
        <taxon>Bacillati</taxon>
        <taxon>Bacillota</taxon>
        <taxon>Bacilli</taxon>
        <taxon>Bacillales</taxon>
        <taxon>Paenibacillaceae</taxon>
        <taxon>Fontibacillus</taxon>
    </lineage>
</organism>
<feature type="transmembrane region" description="Helical" evidence="7">
    <location>
        <begin position="71"/>
        <end position="92"/>
    </location>
</feature>
<dbReference type="CDD" id="cd06173">
    <property type="entry name" value="MFS_MefA_like"/>
    <property type="match status" value="1"/>
</dbReference>
<dbReference type="Gene3D" id="1.20.1250.20">
    <property type="entry name" value="MFS general substrate transporter like domains"/>
    <property type="match status" value="2"/>
</dbReference>
<evidence type="ECO:0000256" key="7">
    <source>
        <dbReference type="SAM" id="Phobius"/>
    </source>
</evidence>
<feature type="transmembrane region" description="Helical" evidence="7">
    <location>
        <begin position="98"/>
        <end position="122"/>
    </location>
</feature>
<dbReference type="InterPro" id="IPR020846">
    <property type="entry name" value="MFS_dom"/>
</dbReference>
<protein>
    <submittedName>
        <fullName evidence="9">Putative MFS family arabinose efflux permease</fullName>
    </submittedName>
</protein>
<reference evidence="9 10" key="1">
    <citation type="submission" date="2018-07" db="EMBL/GenBank/DDBJ databases">
        <title>Genomic Encyclopedia of Type Strains, Phase III (KMG-III): the genomes of soil and plant-associated and newly described type strains.</title>
        <authorList>
            <person name="Whitman W."/>
        </authorList>
    </citation>
    <scope>NUCLEOTIDE SEQUENCE [LARGE SCALE GENOMIC DNA]</scope>
    <source>
        <strain evidence="9 10">CECT 8333</strain>
    </source>
</reference>
<feature type="transmembrane region" description="Helical" evidence="7">
    <location>
        <begin position="307"/>
        <end position="324"/>
    </location>
</feature>
<dbReference type="GO" id="GO:0005886">
    <property type="term" value="C:plasma membrane"/>
    <property type="evidence" value="ECO:0007669"/>
    <property type="project" value="UniProtKB-SubCell"/>
</dbReference>
<feature type="transmembrane region" description="Helical" evidence="7">
    <location>
        <begin position="165"/>
        <end position="183"/>
    </location>
</feature>
<dbReference type="InterPro" id="IPR036259">
    <property type="entry name" value="MFS_trans_sf"/>
</dbReference>
<dbReference type="AlphaFoldDB" id="A0A369BGT4"/>
<feature type="transmembrane region" description="Helical" evidence="7">
    <location>
        <begin position="345"/>
        <end position="364"/>
    </location>
</feature>
<feature type="domain" description="Major facilitator superfamily (MFS) profile" evidence="8">
    <location>
        <begin position="215"/>
        <end position="428"/>
    </location>
</feature>
<name>A0A369BGT4_9BACL</name>
<comment type="subcellular location">
    <subcellularLocation>
        <location evidence="1">Cell membrane</location>
        <topology evidence="1">Multi-pass membrane protein</topology>
    </subcellularLocation>
</comment>
<dbReference type="InterPro" id="IPR010290">
    <property type="entry name" value="TM_effector"/>
</dbReference>
<proteinExistence type="predicted"/>
<evidence type="ECO:0000256" key="4">
    <source>
        <dbReference type="ARBA" id="ARBA00022692"/>
    </source>
</evidence>
<feature type="transmembrane region" description="Helical" evidence="7">
    <location>
        <begin position="251"/>
        <end position="276"/>
    </location>
</feature>
<comment type="caution">
    <text evidence="9">The sequence shown here is derived from an EMBL/GenBank/DDBJ whole genome shotgun (WGS) entry which is preliminary data.</text>
</comment>
<keyword evidence="2" id="KW-0813">Transport</keyword>
<evidence type="ECO:0000256" key="1">
    <source>
        <dbReference type="ARBA" id="ARBA00004651"/>
    </source>
</evidence>
<feature type="transmembrane region" description="Helical" evidence="7">
    <location>
        <begin position="217"/>
        <end position="239"/>
    </location>
</feature>
<evidence type="ECO:0000259" key="8">
    <source>
        <dbReference type="PROSITE" id="PS50850"/>
    </source>
</evidence>
<dbReference type="Proteomes" id="UP000253090">
    <property type="component" value="Unassembled WGS sequence"/>
</dbReference>
<evidence type="ECO:0000256" key="2">
    <source>
        <dbReference type="ARBA" id="ARBA00022448"/>
    </source>
</evidence>
<dbReference type="EMBL" id="QPJW01000004">
    <property type="protein sequence ID" value="RCX19808.1"/>
    <property type="molecule type" value="Genomic_DNA"/>
</dbReference>